<dbReference type="AlphaFoldDB" id="A0A0Q9YVG2"/>
<sequence length="89" mass="10637">MRNPDTVHWRDSARIPKFFFLDAYSALPLLFFLLHIRLWTFITCVGICIFFGLLNRFGFTLPVFLRIVRVFLSGNVRSARPWWTTKRNK</sequence>
<dbReference type="NCBIfam" id="NF038220">
    <property type="entry name" value="IcmT_TraK"/>
    <property type="match status" value="1"/>
</dbReference>
<protein>
    <submittedName>
        <fullName evidence="3">IcmT/TraK family protein</fullName>
    </submittedName>
</protein>
<comment type="caution">
    <text evidence="2">The sequence shown here is derived from an EMBL/GenBank/DDBJ whole genome shotgun (WGS) entry which is preliminary data.</text>
</comment>
<dbReference type="RefSeq" id="WP_077065315.1">
    <property type="nucleotide sequence ID" value="NZ_LKHV02000001.1"/>
</dbReference>
<feature type="transmembrane region" description="Helical" evidence="1">
    <location>
        <begin position="29"/>
        <end position="54"/>
    </location>
</feature>
<keyword evidence="4" id="KW-1185">Reference proteome</keyword>
<accession>A0A0Q9YVG2</accession>
<proteinExistence type="predicted"/>
<dbReference type="EMBL" id="LKHV02000001">
    <property type="protein sequence ID" value="MCS5708323.1"/>
    <property type="molecule type" value="Genomic_DNA"/>
</dbReference>
<reference evidence="3" key="3">
    <citation type="submission" date="2021-06" db="EMBL/GenBank/DDBJ databases">
        <title>Genomic Description and Analysis of Intracellular Bacteria, Candidatus Berkiella cookevillensis and Candidatus Berkiella aquae.</title>
        <authorList>
            <person name="Kidane D.T."/>
            <person name="Mehari Y.T."/>
            <person name="Rice F.C."/>
            <person name="Arivett B.A."/>
            <person name="Farone A.L."/>
            <person name="Berk S.G."/>
            <person name="Farone M.B."/>
        </authorList>
    </citation>
    <scope>NUCLEOTIDE SEQUENCE</scope>
    <source>
        <strain evidence="3">CC99</strain>
    </source>
</reference>
<keyword evidence="1" id="KW-0812">Transmembrane</keyword>
<reference evidence="3" key="2">
    <citation type="journal article" date="2016" name="Genome Announc.">
        <title>Draft Genome Sequences of Two Novel Amoeba-Resistant Intranuclear Bacteria, 'Candidatus Berkiella cookevillensis' and 'Candidatus Berkiella aquae'.</title>
        <authorList>
            <person name="Mehari Y.T."/>
            <person name="Arivett B.A."/>
            <person name="Farone A.L."/>
            <person name="Gunderson J.H."/>
            <person name="Farone M.B."/>
        </authorList>
    </citation>
    <scope>NUCLEOTIDE SEQUENCE</scope>
    <source>
        <strain evidence="3">CC99</strain>
    </source>
</reference>
<dbReference type="STRING" id="437022.CC99x_00320"/>
<keyword evidence="1" id="KW-0472">Membrane</keyword>
<gene>
    <name evidence="3" type="primary">icmT</name>
    <name evidence="2" type="ORF">CC99x_00320</name>
    <name evidence="3" type="ORF">CC99x_005330</name>
</gene>
<name>A0A0Q9YVG2_9GAMM</name>
<organism evidence="2">
    <name type="scientific">Candidatus Berkiella cookevillensis</name>
    <dbReference type="NCBI Taxonomy" id="437022"/>
    <lineage>
        <taxon>Bacteria</taxon>
        <taxon>Pseudomonadati</taxon>
        <taxon>Pseudomonadota</taxon>
        <taxon>Gammaproteobacteria</taxon>
        <taxon>Candidatus Berkiellales</taxon>
        <taxon>Candidatus Berkiellaceae</taxon>
        <taxon>Candidatus Berkiella</taxon>
    </lineage>
</organism>
<reference evidence="2" key="1">
    <citation type="submission" date="2015-09" db="EMBL/GenBank/DDBJ databases">
        <title>Draft Genome Sequences of Two Novel Amoeba-resistant Intranuclear Bacteria, Candidatus Berkiella cookevillensis and Candidatus Berkiella aquae.</title>
        <authorList>
            <person name="Mehari Y.T."/>
            <person name="Arivett B.A."/>
            <person name="Farone A.L."/>
            <person name="Gunderson J.H."/>
            <person name="Farone M.B."/>
        </authorList>
    </citation>
    <scope>NUCLEOTIDE SEQUENCE [LARGE SCALE GENOMIC DNA]</scope>
    <source>
        <strain evidence="2">CC99</strain>
    </source>
</reference>
<dbReference type="EMBL" id="LKHV01000001">
    <property type="protein sequence ID" value="KRG20099.1"/>
    <property type="molecule type" value="Genomic_DNA"/>
</dbReference>
<dbReference type="Proteomes" id="UP000051494">
    <property type="component" value="Unassembled WGS sequence"/>
</dbReference>
<dbReference type="InterPro" id="IPR047756">
    <property type="entry name" value="IcmT-like"/>
</dbReference>
<evidence type="ECO:0000313" key="2">
    <source>
        <dbReference type="EMBL" id="KRG20099.1"/>
    </source>
</evidence>
<evidence type="ECO:0000256" key="1">
    <source>
        <dbReference type="SAM" id="Phobius"/>
    </source>
</evidence>
<evidence type="ECO:0000313" key="4">
    <source>
        <dbReference type="Proteomes" id="UP000051494"/>
    </source>
</evidence>
<keyword evidence="1" id="KW-1133">Transmembrane helix</keyword>
<evidence type="ECO:0000313" key="3">
    <source>
        <dbReference type="EMBL" id="MCS5708323.1"/>
    </source>
</evidence>